<accession>A0ABD3GQB0</accession>
<feature type="compositionally biased region" description="Polar residues" evidence="1">
    <location>
        <begin position="53"/>
        <end position="80"/>
    </location>
</feature>
<feature type="compositionally biased region" description="Polar residues" evidence="1">
    <location>
        <begin position="1"/>
        <end position="10"/>
    </location>
</feature>
<gene>
    <name evidence="2" type="ORF">R1sor_023241</name>
</gene>
<dbReference type="EMBL" id="JBJQOH010000007">
    <property type="protein sequence ID" value="KAL3680285.1"/>
    <property type="molecule type" value="Genomic_DNA"/>
</dbReference>
<name>A0ABD3GQB0_9MARC</name>
<reference evidence="2 3" key="1">
    <citation type="submission" date="2024-09" db="EMBL/GenBank/DDBJ databases">
        <title>Chromosome-scale assembly of Riccia sorocarpa.</title>
        <authorList>
            <person name="Paukszto L."/>
        </authorList>
    </citation>
    <scope>NUCLEOTIDE SEQUENCE [LARGE SCALE GENOMIC DNA]</scope>
    <source>
        <strain evidence="2">LP-2024</strain>
        <tissue evidence="2">Aerial parts of the thallus</tissue>
    </source>
</reference>
<keyword evidence="3" id="KW-1185">Reference proteome</keyword>
<sequence length="360" mass="39354">MDSSGPSGTANVVREPVSVHQGPPQASIPPEITTISNSSDRSRPEAPADVIIDSQTPVPANQSLKNFTGPADSSSESDVQITHVRTRTRHSSREDDDVLITRQTFRTRPPTMGTPTPIRTNAVDPPIVATREIPPLIRIDPPIVATRGIPPPIRIDHPIVTQHGQPVIERDCDKRFWHLSRINSSGNPACNATLSGPNAPRDLCKTKIKSSGVKVRGVATVAPSFSGYRRFQGVDRPHQFWFCPNMQCVRSKGLLACKFQMPRVTETIPVLTGTNLTQAEAEFLTSKGFVLVQRVPETFARRDYAPNALEMRINVNSYPQKVGPARSASLTTALYFQSLYEALSLLKRPATSAGRSVGLL</sequence>
<dbReference type="Proteomes" id="UP001633002">
    <property type="component" value="Unassembled WGS sequence"/>
</dbReference>
<comment type="caution">
    <text evidence="2">The sequence shown here is derived from an EMBL/GenBank/DDBJ whole genome shotgun (WGS) entry which is preliminary data.</text>
</comment>
<evidence type="ECO:0000313" key="2">
    <source>
        <dbReference type="EMBL" id="KAL3680285.1"/>
    </source>
</evidence>
<evidence type="ECO:0000313" key="3">
    <source>
        <dbReference type="Proteomes" id="UP001633002"/>
    </source>
</evidence>
<proteinExistence type="predicted"/>
<dbReference type="AlphaFoldDB" id="A0ABD3GQB0"/>
<organism evidence="2 3">
    <name type="scientific">Riccia sorocarpa</name>
    <dbReference type="NCBI Taxonomy" id="122646"/>
    <lineage>
        <taxon>Eukaryota</taxon>
        <taxon>Viridiplantae</taxon>
        <taxon>Streptophyta</taxon>
        <taxon>Embryophyta</taxon>
        <taxon>Marchantiophyta</taxon>
        <taxon>Marchantiopsida</taxon>
        <taxon>Marchantiidae</taxon>
        <taxon>Marchantiales</taxon>
        <taxon>Ricciaceae</taxon>
        <taxon>Riccia</taxon>
    </lineage>
</organism>
<protein>
    <submittedName>
        <fullName evidence="2">Uncharacterized protein</fullName>
    </submittedName>
</protein>
<evidence type="ECO:0000256" key="1">
    <source>
        <dbReference type="SAM" id="MobiDB-lite"/>
    </source>
</evidence>
<feature type="region of interest" description="Disordered" evidence="1">
    <location>
        <begin position="1"/>
        <end position="95"/>
    </location>
</feature>